<sequence length="248" mass="24560">MADYEALRTCLNTGEFVEVPTPSRQFSGPGGGVITMQNPSAATNYNFNLPATAGSAGELLTSGGGGSNPEAWTSLGTDMLLSGNVLNLGTTTVTAGTYALSNITVDSKGRLTAAANGPSTGTSGHTLPYLDGGNSWSGTQIFGPVVGSVSTKTGTSYALAATDCGTTLLFTDNSAITVTTSNSLPAGCAVAIEQGGGGQVSIAAGSGATQHSPHNYTKTYGQYAILGLFVDTNAGGTAANVIITGDGA</sequence>
<accession>A0ABW4UD16</accession>
<dbReference type="RefSeq" id="WP_379101794.1">
    <property type="nucleotide sequence ID" value="NZ_JBHUGZ010000016.1"/>
</dbReference>
<dbReference type="Proteomes" id="UP001597405">
    <property type="component" value="Unassembled WGS sequence"/>
</dbReference>
<comment type="caution">
    <text evidence="1">The sequence shown here is derived from an EMBL/GenBank/DDBJ whole genome shotgun (WGS) entry which is preliminary data.</text>
</comment>
<keyword evidence="2" id="KW-1185">Reference proteome</keyword>
<protein>
    <submittedName>
        <fullName evidence="1">Uncharacterized protein</fullName>
    </submittedName>
</protein>
<name>A0ABW4UD16_9HYPH</name>
<organism evidence="1 2">
    <name type="scientific">Mesorhizobium newzealandense</name>
    <dbReference type="NCBI Taxonomy" id="1300302"/>
    <lineage>
        <taxon>Bacteria</taxon>
        <taxon>Pseudomonadati</taxon>
        <taxon>Pseudomonadota</taxon>
        <taxon>Alphaproteobacteria</taxon>
        <taxon>Hyphomicrobiales</taxon>
        <taxon>Phyllobacteriaceae</taxon>
        <taxon>Mesorhizobium</taxon>
    </lineage>
</organism>
<evidence type="ECO:0000313" key="1">
    <source>
        <dbReference type="EMBL" id="MFD1985443.1"/>
    </source>
</evidence>
<proteinExistence type="predicted"/>
<gene>
    <name evidence="1" type="ORF">ACFSOZ_23305</name>
</gene>
<dbReference type="EMBL" id="JBHUGZ010000016">
    <property type="protein sequence ID" value="MFD1985443.1"/>
    <property type="molecule type" value="Genomic_DNA"/>
</dbReference>
<reference evidence="2" key="1">
    <citation type="journal article" date="2019" name="Int. J. Syst. Evol. Microbiol.">
        <title>The Global Catalogue of Microorganisms (GCM) 10K type strain sequencing project: providing services to taxonomists for standard genome sequencing and annotation.</title>
        <authorList>
            <consortium name="The Broad Institute Genomics Platform"/>
            <consortium name="The Broad Institute Genome Sequencing Center for Infectious Disease"/>
            <person name="Wu L."/>
            <person name="Ma J."/>
        </authorList>
    </citation>
    <scope>NUCLEOTIDE SEQUENCE [LARGE SCALE GENOMIC DNA]</scope>
    <source>
        <strain evidence="2">CGMCC 1.16225</strain>
    </source>
</reference>
<evidence type="ECO:0000313" key="2">
    <source>
        <dbReference type="Proteomes" id="UP001597405"/>
    </source>
</evidence>